<feature type="compositionally biased region" description="Basic residues" evidence="1">
    <location>
        <begin position="307"/>
        <end position="317"/>
    </location>
</feature>
<feature type="region of interest" description="Disordered" evidence="1">
    <location>
        <begin position="477"/>
        <end position="504"/>
    </location>
</feature>
<accession>A0A2X0NSF7</accession>
<dbReference type="Pfam" id="PF14223">
    <property type="entry name" value="Retrotran_gag_2"/>
    <property type="match status" value="1"/>
</dbReference>
<dbReference type="AlphaFoldDB" id="A0A2X0NSF7"/>
<evidence type="ECO:0000256" key="1">
    <source>
        <dbReference type="SAM" id="MobiDB-lite"/>
    </source>
</evidence>
<feature type="compositionally biased region" description="Basic and acidic residues" evidence="1">
    <location>
        <begin position="135"/>
        <end position="147"/>
    </location>
</feature>
<protein>
    <submittedName>
        <fullName evidence="2">BQ5605_C011g06269 protein</fullName>
    </submittedName>
</protein>
<evidence type="ECO:0000313" key="3">
    <source>
        <dbReference type="Proteomes" id="UP000249464"/>
    </source>
</evidence>
<feature type="region of interest" description="Disordered" evidence="1">
    <location>
        <begin position="119"/>
        <end position="183"/>
    </location>
</feature>
<organism evidence="2 3">
    <name type="scientific">Microbotryum silenes-dioicae</name>
    <dbReference type="NCBI Taxonomy" id="796604"/>
    <lineage>
        <taxon>Eukaryota</taxon>
        <taxon>Fungi</taxon>
        <taxon>Dikarya</taxon>
        <taxon>Basidiomycota</taxon>
        <taxon>Pucciniomycotina</taxon>
        <taxon>Microbotryomycetes</taxon>
        <taxon>Microbotryales</taxon>
        <taxon>Microbotryaceae</taxon>
        <taxon>Microbotryum</taxon>
    </lineage>
</organism>
<proteinExistence type="predicted"/>
<keyword evidence="3" id="KW-1185">Reference proteome</keyword>
<reference evidence="2 3" key="1">
    <citation type="submission" date="2016-11" db="EMBL/GenBank/DDBJ databases">
        <authorList>
            <person name="Jaros S."/>
            <person name="Januszkiewicz K."/>
            <person name="Wedrychowicz H."/>
        </authorList>
    </citation>
    <scope>NUCLEOTIDE SEQUENCE [LARGE SCALE GENOMIC DNA]</scope>
</reference>
<sequence length="978" mass="108772">MSSFKARVIYLNNCFVYLRDILEEVAELTGLALQEDSCFDYWVVDDAATSSTHSTPCLASCRYDQLAAFTAATDSSDKVLGLTGFVLDNDSLPAEATITLRVYEHIKARLPFVNITTRPQGRVDAPVPSGAPSASKHDLLVREKREASPSNRISGNLRPNTEPYSTDDKLVNSEDHANLPTYSEGRTTMTDLMLEAYPQEIVLDPWRPNGTWGDVLIVRMDPGSSGGLSHMWAFSASSSRTDSKGRWKGPRLDANVEYSKYSKRRCMGVFVCCDQSCPGKRRPHTSLSTASRSKLFQEETPQLVTGRPKKAATRKHLAPNVERPSDELPPCPITSCNGPMRHILCSATIARGQREECPGEIYIWHSGYHLHPPPPVSRPSPQHLEELRQLRKAAPQASAAELRMGQMTAFPQDPRHRPSASEICPVFDSTRSISRYAPRVGHSKRNGALPDTLMSAIEAVANAGCLAYIEIPGQRQGQPLAEQIHDPDPRKQPRNDGSRATSFGIQTPQMKARLSETIEDRLVEGNSGWPTDAHNTYIRDNRVLLATVCYSPSARRWFPILYSVGNHERSGFYRRHFAHLFQILDDANYSVEDIVNGVTFVVAYSSAQISGLRQAISDWYVVLESLLQQVMSSTGESDFPNGSGNRLYLKDTQGYKSWSQCAFINLRADKVWDVVNQSIDSLVADYRSTLVIAHATALTSVQVADKVAEYRERAIRRSDLACKYIANSISEEQMSHLIHLTSAYEMWDTLRGLHSHGRPSRTMDLLNTLAQPYSGDIPFKEFVNKVKIALTDFQNLGAPLPHWLFAGMLVRSLPAQYDSIVGNLASDIDIHMDWNTFYPKLLMNVEMADSRNKQKELLSARIVDNTSLVARISTTAQKDYSKSDCSRCKALGHERGWRLCPSRNKDASAPASSDSNSNVAAIGVDESALMTYTFPYSRTMPRFPWIIDSGAKVHCVGDKSVLSDVVSEPLKISVADQS</sequence>
<name>A0A2X0NSF7_9BASI</name>
<dbReference type="PANTHER" id="PTHR47481:SF14">
    <property type="entry name" value="RETROTRANSPOSON COPIA-LIKE N-TERMINAL DOMAIN-CONTAINING PROTEIN"/>
    <property type="match status" value="1"/>
</dbReference>
<gene>
    <name evidence="2" type="primary">BQ5605_C011g06269</name>
    <name evidence="2" type="ORF">BQ5605_C011G06269</name>
</gene>
<feature type="compositionally biased region" description="Polar residues" evidence="1">
    <location>
        <begin position="285"/>
        <end position="303"/>
    </location>
</feature>
<feature type="compositionally biased region" description="Polar residues" evidence="1">
    <location>
        <begin position="148"/>
        <end position="164"/>
    </location>
</feature>
<dbReference type="EMBL" id="FQNC01000011">
    <property type="protein sequence ID" value="SGY11775.1"/>
    <property type="molecule type" value="Genomic_DNA"/>
</dbReference>
<feature type="compositionally biased region" description="Basic and acidic residues" evidence="1">
    <location>
        <begin position="166"/>
        <end position="177"/>
    </location>
</feature>
<feature type="region of interest" description="Disordered" evidence="1">
    <location>
        <begin position="280"/>
        <end position="326"/>
    </location>
</feature>
<dbReference type="PANTHER" id="PTHR47481">
    <property type="match status" value="1"/>
</dbReference>
<feature type="compositionally biased region" description="Basic and acidic residues" evidence="1">
    <location>
        <begin position="483"/>
        <end position="497"/>
    </location>
</feature>
<evidence type="ECO:0000313" key="2">
    <source>
        <dbReference type="EMBL" id="SGY11775.1"/>
    </source>
</evidence>
<dbReference type="Proteomes" id="UP000249464">
    <property type="component" value="Unassembled WGS sequence"/>
</dbReference>